<dbReference type="Proteomes" id="UP000326994">
    <property type="component" value="Unassembled WGS sequence"/>
</dbReference>
<comment type="caution">
    <text evidence="3">The sequence shown here is derived from an EMBL/GenBank/DDBJ whole genome shotgun (WGS) entry which is preliminary data.</text>
</comment>
<keyword evidence="1" id="KW-0328">Glycosyltransferase</keyword>
<dbReference type="RefSeq" id="WP_151895121.1">
    <property type="nucleotide sequence ID" value="NZ_BKCF01000006.1"/>
</dbReference>
<accession>A0A5J4G389</accession>
<protein>
    <recommendedName>
        <fullName evidence="5">Glycosyltransferase</fullName>
    </recommendedName>
</protein>
<keyword evidence="2" id="KW-0808">Transferase</keyword>
<dbReference type="OrthoDB" id="784244at2"/>
<keyword evidence="4" id="KW-1185">Reference proteome</keyword>
<dbReference type="AlphaFoldDB" id="A0A5J4G389"/>
<reference evidence="3 4" key="1">
    <citation type="submission" date="2019-08" db="EMBL/GenBank/DDBJ databases">
        <title>Ulvibacter marinistellae sp. nov., isolated from a starfish, Patiria pectinifera.</title>
        <authorList>
            <person name="Kawano K."/>
            <person name="Ushijima N."/>
            <person name="Kihara M."/>
            <person name="Itoh H."/>
        </authorList>
    </citation>
    <scope>NUCLEOTIDE SEQUENCE [LARGE SCALE GENOMIC DNA]</scope>
    <source>
        <strain evidence="3 4">KK4</strain>
    </source>
</reference>
<dbReference type="SUPFAM" id="SSF53756">
    <property type="entry name" value="UDP-Glycosyltransferase/glycogen phosphorylase"/>
    <property type="match status" value="1"/>
</dbReference>
<evidence type="ECO:0000313" key="3">
    <source>
        <dbReference type="EMBL" id="GEQ87205.1"/>
    </source>
</evidence>
<evidence type="ECO:0000256" key="1">
    <source>
        <dbReference type="ARBA" id="ARBA00022676"/>
    </source>
</evidence>
<dbReference type="Gene3D" id="3.40.50.2000">
    <property type="entry name" value="Glycogen Phosphorylase B"/>
    <property type="match status" value="2"/>
</dbReference>
<evidence type="ECO:0000256" key="2">
    <source>
        <dbReference type="ARBA" id="ARBA00022679"/>
    </source>
</evidence>
<proteinExistence type="predicted"/>
<gene>
    <name evidence="3" type="ORF">ULMS_27130</name>
</gene>
<name>A0A5J4G389_9FLAO</name>
<evidence type="ECO:0008006" key="5">
    <source>
        <dbReference type="Google" id="ProtNLM"/>
    </source>
</evidence>
<evidence type="ECO:0000313" key="4">
    <source>
        <dbReference type="Proteomes" id="UP000326994"/>
    </source>
</evidence>
<organism evidence="3 4">
    <name type="scientific">Patiriisocius marinistellae</name>
    <dbReference type="NCBI Taxonomy" id="2494560"/>
    <lineage>
        <taxon>Bacteria</taxon>
        <taxon>Pseudomonadati</taxon>
        <taxon>Bacteroidota</taxon>
        <taxon>Flavobacteriia</taxon>
        <taxon>Flavobacteriales</taxon>
        <taxon>Flavobacteriaceae</taxon>
        <taxon>Patiriisocius</taxon>
    </lineage>
</organism>
<dbReference type="EMBL" id="BKCF01000006">
    <property type="protein sequence ID" value="GEQ87205.1"/>
    <property type="molecule type" value="Genomic_DNA"/>
</dbReference>
<dbReference type="PANTHER" id="PTHR12526">
    <property type="entry name" value="GLYCOSYLTRANSFERASE"/>
    <property type="match status" value="1"/>
</dbReference>
<sequence length="431" mass="49441">MKKKFLIISYSYPPANSPAAQRPYALAKYLDKSKFDVFVLTCGNADSSMGFDDGFDENIKNVTLIKVDDFLGKKASGIRNHRTVASNAGIIAKIKSKAFVTARTMLFPDRAIFWLPNVYKYLKNNPIFLDSIDVLFSTSPLFSNHLAALYIKKRNNKLKWIADIRDFHYIEHIEHKSILLGLLHKTVEKKVLKKTDYVTVVSEIMKQKFENRYPKYASKFNLLYNGFDLDDFRQLDIKPLTGDTLDIFYAGSFYSGVRTPVPLFKLLDIVFEEKIISPENIKVYIAGTMDEHLSLEINKYKSAKCMEYLGRIPRSEVLYRLTNTHLLWLIIGHTKLHSIGIPIKLYEYIAAKRPILCFAPHTAEPANVVRENNLGWVIDDKADAIEIQVNNFKDIVASFKKGTLQQPLSIDALKKFNREQQAEIIARLINK</sequence>
<dbReference type="PANTHER" id="PTHR12526:SF629">
    <property type="entry name" value="TEICHURONIC ACID BIOSYNTHESIS GLYCOSYLTRANSFERASE TUAH-RELATED"/>
    <property type="match status" value="1"/>
</dbReference>
<dbReference type="GO" id="GO:0016757">
    <property type="term" value="F:glycosyltransferase activity"/>
    <property type="evidence" value="ECO:0007669"/>
    <property type="project" value="UniProtKB-KW"/>
</dbReference>